<keyword evidence="5" id="KW-0802">TPR repeat</keyword>
<keyword evidence="11" id="KW-1185">Reference proteome</keyword>
<evidence type="ECO:0000256" key="7">
    <source>
        <dbReference type="SAM" id="Coils"/>
    </source>
</evidence>
<gene>
    <name evidence="10" type="ORF">ACFFUV_14015</name>
</gene>
<feature type="coiled-coil region" evidence="7">
    <location>
        <begin position="785"/>
        <end position="812"/>
    </location>
</feature>
<organism evidence="10 11">
    <name type="scientific">Vibrio olivae</name>
    <dbReference type="NCBI Taxonomy" id="1243002"/>
    <lineage>
        <taxon>Bacteria</taxon>
        <taxon>Pseudomonadati</taxon>
        <taxon>Pseudomonadota</taxon>
        <taxon>Gammaproteobacteria</taxon>
        <taxon>Vibrionales</taxon>
        <taxon>Vibrionaceae</taxon>
        <taxon>Vibrio</taxon>
    </lineage>
</organism>
<dbReference type="RefSeq" id="WP_390193935.1">
    <property type="nucleotide sequence ID" value="NZ_JBHMEP010000004.1"/>
</dbReference>
<comment type="pathway">
    <text evidence="2">Glycan metabolism; bacterial cellulose biosynthesis.</text>
</comment>
<accession>A0ABV5HPA2</accession>
<dbReference type="PANTHER" id="PTHR45586:SF14">
    <property type="entry name" value="TETRATRICOPEPTIDE TPR_2 REPEAT PROTEIN"/>
    <property type="match status" value="1"/>
</dbReference>
<dbReference type="PRINTS" id="PR01441">
    <property type="entry name" value="CELLSNTHASEC"/>
</dbReference>
<feature type="signal peptide" evidence="8">
    <location>
        <begin position="1"/>
        <end position="29"/>
    </location>
</feature>
<evidence type="ECO:0000313" key="10">
    <source>
        <dbReference type="EMBL" id="MFB9136083.1"/>
    </source>
</evidence>
<dbReference type="SUPFAM" id="SSF48452">
    <property type="entry name" value="TPR-like"/>
    <property type="match status" value="3"/>
</dbReference>
<evidence type="ECO:0000256" key="2">
    <source>
        <dbReference type="ARBA" id="ARBA00005186"/>
    </source>
</evidence>
<reference evidence="10 11" key="1">
    <citation type="submission" date="2024-09" db="EMBL/GenBank/DDBJ databases">
        <authorList>
            <person name="Sun Q."/>
            <person name="Mori K."/>
        </authorList>
    </citation>
    <scope>NUCLEOTIDE SEQUENCE [LARGE SCALE GENOMIC DNA]</scope>
    <source>
        <strain evidence="10 11">CECT 8064</strain>
    </source>
</reference>
<dbReference type="Gene3D" id="1.25.40.10">
    <property type="entry name" value="Tetratricopeptide repeat domain"/>
    <property type="match status" value="5"/>
</dbReference>
<dbReference type="InterPro" id="IPR019734">
    <property type="entry name" value="TPR_rpt"/>
</dbReference>
<dbReference type="InterPro" id="IPR011990">
    <property type="entry name" value="TPR-like_helical_dom_sf"/>
</dbReference>
<dbReference type="PANTHER" id="PTHR45586">
    <property type="entry name" value="TPR REPEAT-CONTAINING PROTEIN PA4667"/>
    <property type="match status" value="1"/>
</dbReference>
<dbReference type="InterPro" id="IPR003921">
    <property type="entry name" value="Cell_synth_C"/>
</dbReference>
<dbReference type="Pfam" id="PF05420">
    <property type="entry name" value="BCSC_C"/>
    <property type="match status" value="1"/>
</dbReference>
<feature type="chain" id="PRO_5045572303" evidence="8">
    <location>
        <begin position="30"/>
        <end position="1272"/>
    </location>
</feature>
<evidence type="ECO:0000256" key="5">
    <source>
        <dbReference type="ARBA" id="ARBA00022803"/>
    </source>
</evidence>
<keyword evidence="6" id="KW-0135">Cellulose biosynthesis</keyword>
<dbReference type="Proteomes" id="UP001589645">
    <property type="component" value="Unassembled WGS sequence"/>
</dbReference>
<sequence>MMKNNALKLFSTFVLLEALQLTAATPAWAQDPALDSLLEQAQYWHEKSNDGLAKESLQKVLMVDPNQPQALYLMSLWAQENGQSAESAQWRARLEKAHPNAPQLQQLSRSQTLSQLPKTGIDQARRQAQSGDIQGAIATWNTLFQGNPPPMALAPEYYLTMSGDKGMYNQAVSGLAKLAKQNPTNSSVGIAYGQVLTYREATRRQGIRQLESYAPQNKNASDALRQALLWLEPKASDQPMYQRWALAHPQDKSVLAHYQSAVGGEKKRNGFNELNRGNLSQAQSEFQRVLNESPNDADALAGMGYVALNRGNYASAADFLKRSAAQGGNQATKRRQQASEAQFLAQLEQAQQAYQAGNTVQALELSASLMNRKGEVGRGAKLFRADVLRHNGDYAQAESLLLNVLKEQPKNQAAKESLYYVYIEQNQTDEATRLLASLPQEVQRRIRSEDSYSNMRDLAKQAVEAGNVETAIVILDNGLQRLPNNPWLRLELARLYQQQDNNVRAQEVMAPLQTAQATPEDLYVAALFASGEEQWKQTNILLGRIPQSQRSAQASTLYAESKFYLNLDLARSYLTQGQTSQEQALLQSMQAQAITNPLWSGKLAQLLVKSGDVNRAIEVIHANQEQGIEGNAGDYADQVAVLYQAGLQQEAQSLLNHPQIIANSTPLQLARARHVYVINQADTLREQGQYAPAYDMLTAALQVDPTNRDLMLAMGRLYQSGKLNEQALIVYQYLLDNQKDTPEQDALVGAINIALVKGQAGKARELSGQLQQVSSPSRLLLLARIDEAQGKHAQAMANLRQARSKLLGLKANYASTSPMVGGLVMADNPFAGSQTTVHSAQTYSVYGETMPWQVNTQTSLNGETINQRTDLPKPTAEQQTLADVNRLILQITERTSSWVQGGIEVRGRDGENGLSRLTEARAPLEWSTVPFGDARLSLNIDAVTLDSGTTSADANRRFGTGALIQGQVALAEGVSSLDGDVLPDVASQGAQSQSGVELAMSLRDKHYQLDIGTTPLGLEQTTLVGGITLIAPLGDYTDLSLSAERRAVKDSLLSYVGMKDSFSGKYWGQVTQNGLSIQLNYDDGEVGYYANAGAWRYVGHNVEDNNAVKVGAGMYLRPYKTDSRQLQIGSHLSYQDFDDNLSYYSYGHGGYFSPQNYVSVSFPVEYTQELSKLSFSVGGALGYQSYSQDEADYFPGHSALQSTLDGYATAGLVEEARYSAESTDGIGYSFQARLGYKIKRDLMLEARVAYDTFGDYNESKAQLSLRHSFHDY</sequence>
<dbReference type="SMART" id="SM00028">
    <property type="entry name" value="TPR"/>
    <property type="match status" value="4"/>
</dbReference>
<evidence type="ECO:0000313" key="11">
    <source>
        <dbReference type="Proteomes" id="UP001589645"/>
    </source>
</evidence>
<evidence type="ECO:0000256" key="8">
    <source>
        <dbReference type="SAM" id="SignalP"/>
    </source>
</evidence>
<dbReference type="Pfam" id="PF14559">
    <property type="entry name" value="TPR_19"/>
    <property type="match status" value="4"/>
</dbReference>
<evidence type="ECO:0000256" key="3">
    <source>
        <dbReference type="ARBA" id="ARBA00022729"/>
    </source>
</evidence>
<feature type="domain" description="Cellulose synthase operon C C-terminal" evidence="9">
    <location>
        <begin position="915"/>
        <end position="1270"/>
    </location>
</feature>
<dbReference type="InterPro" id="IPR008410">
    <property type="entry name" value="BCSC_C"/>
</dbReference>
<keyword evidence="4" id="KW-0677">Repeat</keyword>
<comment type="function">
    <text evidence="1">Required for maximal bacterial cellulose synthesis.</text>
</comment>
<proteinExistence type="predicted"/>
<dbReference type="EMBL" id="JBHMEP010000004">
    <property type="protein sequence ID" value="MFB9136083.1"/>
    <property type="molecule type" value="Genomic_DNA"/>
</dbReference>
<protein>
    <submittedName>
        <fullName evidence="10">Cellulose synthase subunit BcsC-related outer membrane protein</fullName>
    </submittedName>
</protein>
<evidence type="ECO:0000256" key="6">
    <source>
        <dbReference type="ARBA" id="ARBA00022916"/>
    </source>
</evidence>
<name>A0ABV5HPA2_9VIBR</name>
<comment type="caution">
    <text evidence="10">The sequence shown here is derived from an EMBL/GenBank/DDBJ whole genome shotgun (WGS) entry which is preliminary data.</text>
</comment>
<dbReference type="InterPro" id="IPR051012">
    <property type="entry name" value="CellSynth/LPSAsmb/PSIAsmb"/>
</dbReference>
<keyword evidence="7" id="KW-0175">Coiled coil</keyword>
<keyword evidence="3 8" id="KW-0732">Signal</keyword>
<evidence type="ECO:0000256" key="4">
    <source>
        <dbReference type="ARBA" id="ARBA00022737"/>
    </source>
</evidence>
<evidence type="ECO:0000256" key="1">
    <source>
        <dbReference type="ARBA" id="ARBA00003476"/>
    </source>
</evidence>
<evidence type="ECO:0000259" key="9">
    <source>
        <dbReference type="Pfam" id="PF05420"/>
    </source>
</evidence>